<comment type="caution">
    <text evidence="5">The sequence shown here is derived from an EMBL/GenBank/DDBJ whole genome shotgun (WGS) entry which is preliminary data.</text>
</comment>
<dbReference type="Pfam" id="PF01915">
    <property type="entry name" value="Glyco_hydro_3_C"/>
    <property type="match status" value="1"/>
</dbReference>
<dbReference type="InterPro" id="IPR050288">
    <property type="entry name" value="Cellulose_deg_GH3"/>
</dbReference>
<dbReference type="Gene3D" id="3.20.20.300">
    <property type="entry name" value="Glycoside hydrolase, family 3, N-terminal domain"/>
    <property type="match status" value="1"/>
</dbReference>
<dbReference type="AlphaFoldDB" id="A0A8J6MGR5"/>
<dbReference type="InterPro" id="IPR002772">
    <property type="entry name" value="Glyco_hydro_3_C"/>
</dbReference>
<keyword evidence="3" id="KW-0472">Membrane</keyword>
<dbReference type="InterPro" id="IPR026891">
    <property type="entry name" value="Fn3-like"/>
</dbReference>
<protein>
    <submittedName>
        <fullName evidence="5">Glycoside hydrolase family 3 C-terminal domain-containing protein</fullName>
    </submittedName>
</protein>
<dbReference type="RefSeq" id="WP_155147427.1">
    <property type="nucleotide sequence ID" value="NZ_JACOPQ010000006.1"/>
</dbReference>
<organism evidence="5 6">
    <name type="scientific">Lawsonibacter faecis</name>
    <dbReference type="NCBI Taxonomy" id="2763052"/>
    <lineage>
        <taxon>Bacteria</taxon>
        <taxon>Bacillati</taxon>
        <taxon>Bacillota</taxon>
        <taxon>Clostridia</taxon>
        <taxon>Eubacteriales</taxon>
        <taxon>Oscillospiraceae</taxon>
        <taxon>Lawsonibacter</taxon>
    </lineage>
</organism>
<proteinExistence type="inferred from homology"/>
<feature type="transmembrane region" description="Helical" evidence="3">
    <location>
        <begin position="1005"/>
        <end position="1029"/>
    </location>
</feature>
<gene>
    <name evidence="5" type="ORF">H8S62_09800</name>
</gene>
<evidence type="ECO:0000313" key="6">
    <source>
        <dbReference type="Proteomes" id="UP000607645"/>
    </source>
</evidence>
<keyword evidence="3" id="KW-0812">Transmembrane</keyword>
<keyword evidence="2 5" id="KW-0378">Hydrolase</keyword>
<dbReference type="InterPro" id="IPR036881">
    <property type="entry name" value="Glyco_hydro_3_C_sf"/>
</dbReference>
<dbReference type="Pfam" id="PF00933">
    <property type="entry name" value="Glyco_hydro_3"/>
    <property type="match status" value="1"/>
</dbReference>
<dbReference type="SMART" id="SM01217">
    <property type="entry name" value="Fn3_like"/>
    <property type="match status" value="1"/>
</dbReference>
<sequence length="1055" mass="114420">MAKTTLKMGTKKFTIIWSSVLAVLLVLIIGATWAMNFFALSMDIFLGRGKQVVTVPENVSAWDTDYYTELYADGDELMALSQEAALTLAEEGEVLFKNNGVLPLAQGAEVTPFGYRYVVPVYGGSGSGNVNTESSRIVSAQSALNRYFTVNSTMENTLTHAHARGMGLDGYENPDEKGGFTGSTHKIIEYSPEVYTGTEASCAGTTGIVFIGRAGGEGRDLLANVEGSPLHGGAYFDGTPHQLALSEDEKDMIRFAKANCDKIVVILNTSNVMEISELMADGGDLAADAVLWIGSPGGMGLEAMAKILCGEVNPSGKSVDLWMTDIMSDPVMSNFGNVEYDNLMMLPGGFPETVGEPTEMNFIEYEENVYLGYRYYETVSATGGSFSVFGQDGKTYDDAVQVPFGFGLSYGTDFSQTITSFDDSGDEIVMTVRVANNGSVAGKDVVQVYHNPPYTDFDIQNRIEKPTANLVEFSKTGEIAPGAYEDVTLTFAKEDMASYCYTRQNPDGTTGAYVLESGDYEISVNKNSHERYDVRTTTVSSTIWYDGTNPRQSEIDAQAILDEDGLPSGVPMAAESDPDATFLAAHNLFQDLTDHMVSTSQLTRANGSLTNSATAPRADERMAPAGIGTDDGTGMMTLQQMDLSTDPVLGNMEGSKVYTADMPTTGAENGLSLASLRGLSYYDPLWDALLDQLDLTDPNLYVALAASYDQTAAVVSVGKPATVDYDGPQGIVGSITDSFEYTAYPCEPIIAATFNRDLAYKMGEAVGQEAIAAGVNSWYAPAMNLHRSPFSGRNFEYYSEDPVLSGQMAASEVSGCSDQGLITTIKHFALNDQEMYDNDRSRVATWANEQAIRELYLKPFETAIKEARMTVNYISDSEGSRSAKIMRGATAVMGCMNYWGFTWGGSSYALNTELLRDEWGFQGFVITDMMMNAGSNSVDQALRAGNDTWMAWGDAFTTMIQDTSSPTGVSVIRRCVKNMSYAIANSRAMDGLAPGTVITYKTAPWVIGLTIANVVVYAFIIVMAAYMVLRARDAKRYPEKYAQPKPRKAHTEIPR</sequence>
<dbReference type="InterPro" id="IPR036962">
    <property type="entry name" value="Glyco_hydro_3_N_sf"/>
</dbReference>
<evidence type="ECO:0000259" key="4">
    <source>
        <dbReference type="SMART" id="SM01217"/>
    </source>
</evidence>
<dbReference type="SUPFAM" id="SSF52279">
    <property type="entry name" value="Beta-D-glucan exohydrolase, C-terminal domain"/>
    <property type="match status" value="1"/>
</dbReference>
<dbReference type="PRINTS" id="PR00133">
    <property type="entry name" value="GLHYDRLASE3"/>
</dbReference>
<dbReference type="PANTHER" id="PTHR42715">
    <property type="entry name" value="BETA-GLUCOSIDASE"/>
    <property type="match status" value="1"/>
</dbReference>
<reference evidence="5" key="1">
    <citation type="submission" date="2020-08" db="EMBL/GenBank/DDBJ databases">
        <title>Genome public.</title>
        <authorList>
            <person name="Liu C."/>
            <person name="Sun Q."/>
        </authorList>
    </citation>
    <scope>NUCLEOTIDE SEQUENCE</scope>
    <source>
        <strain evidence="5">NSJ-52</strain>
    </source>
</reference>
<dbReference type="EMBL" id="JACOPQ010000006">
    <property type="protein sequence ID" value="MBC5737298.1"/>
    <property type="molecule type" value="Genomic_DNA"/>
</dbReference>
<dbReference type="PANTHER" id="PTHR42715:SF10">
    <property type="entry name" value="BETA-GLUCOSIDASE"/>
    <property type="match status" value="1"/>
</dbReference>
<dbReference type="Proteomes" id="UP000607645">
    <property type="component" value="Unassembled WGS sequence"/>
</dbReference>
<evidence type="ECO:0000313" key="5">
    <source>
        <dbReference type="EMBL" id="MBC5737298.1"/>
    </source>
</evidence>
<feature type="domain" description="Fibronectin type III-like" evidence="4">
    <location>
        <begin position="444"/>
        <end position="528"/>
    </location>
</feature>
<evidence type="ECO:0000256" key="3">
    <source>
        <dbReference type="SAM" id="Phobius"/>
    </source>
</evidence>
<dbReference type="Gene3D" id="2.60.40.10">
    <property type="entry name" value="Immunoglobulins"/>
    <property type="match status" value="1"/>
</dbReference>
<keyword evidence="6" id="KW-1185">Reference proteome</keyword>
<dbReference type="GO" id="GO:0008422">
    <property type="term" value="F:beta-glucosidase activity"/>
    <property type="evidence" value="ECO:0007669"/>
    <property type="project" value="TreeGrafter"/>
</dbReference>
<dbReference type="InterPro" id="IPR013783">
    <property type="entry name" value="Ig-like_fold"/>
</dbReference>
<dbReference type="InterPro" id="IPR001764">
    <property type="entry name" value="Glyco_hydro_3_N"/>
</dbReference>
<dbReference type="Gene3D" id="3.40.50.1700">
    <property type="entry name" value="Glycoside hydrolase family 3 C-terminal domain"/>
    <property type="match status" value="1"/>
</dbReference>
<dbReference type="InterPro" id="IPR017853">
    <property type="entry name" value="GH"/>
</dbReference>
<evidence type="ECO:0000256" key="2">
    <source>
        <dbReference type="ARBA" id="ARBA00022801"/>
    </source>
</evidence>
<keyword evidence="3" id="KW-1133">Transmembrane helix</keyword>
<name>A0A8J6MGR5_9FIRM</name>
<evidence type="ECO:0000256" key="1">
    <source>
        <dbReference type="ARBA" id="ARBA00005336"/>
    </source>
</evidence>
<accession>A0A8J6MGR5</accession>
<dbReference type="SUPFAM" id="SSF51445">
    <property type="entry name" value="(Trans)glycosidases"/>
    <property type="match status" value="1"/>
</dbReference>
<dbReference type="Pfam" id="PF14310">
    <property type="entry name" value="Fn3-like"/>
    <property type="match status" value="1"/>
</dbReference>
<comment type="similarity">
    <text evidence="1">Belongs to the glycosyl hydrolase 3 family.</text>
</comment>
<dbReference type="GO" id="GO:0009251">
    <property type="term" value="P:glucan catabolic process"/>
    <property type="evidence" value="ECO:0007669"/>
    <property type="project" value="TreeGrafter"/>
</dbReference>